<feature type="transmembrane region" description="Helical" evidence="1">
    <location>
        <begin position="147"/>
        <end position="168"/>
    </location>
</feature>
<name>A0ABS7PPB2_9SPHN</name>
<dbReference type="RefSeq" id="WP_222988941.1">
    <property type="nucleotide sequence ID" value="NZ_JAINVV010000003.1"/>
</dbReference>
<gene>
    <name evidence="2" type="ORF">K7G82_06150</name>
</gene>
<dbReference type="InterPro" id="IPR006594">
    <property type="entry name" value="LisH"/>
</dbReference>
<reference evidence="2 3" key="1">
    <citation type="submission" date="2021-08" db="EMBL/GenBank/DDBJ databases">
        <authorList>
            <person name="Tuo L."/>
        </authorList>
    </citation>
    <scope>NUCLEOTIDE SEQUENCE [LARGE SCALE GENOMIC DNA]</scope>
    <source>
        <strain evidence="2 3">JCM 31229</strain>
    </source>
</reference>
<dbReference type="Proteomes" id="UP000706039">
    <property type="component" value="Unassembled WGS sequence"/>
</dbReference>
<dbReference type="EMBL" id="JAINVV010000003">
    <property type="protein sequence ID" value="MBY8821864.1"/>
    <property type="molecule type" value="Genomic_DNA"/>
</dbReference>
<keyword evidence="3" id="KW-1185">Reference proteome</keyword>
<dbReference type="PROSITE" id="PS50896">
    <property type="entry name" value="LISH"/>
    <property type="match status" value="1"/>
</dbReference>
<keyword evidence="1" id="KW-1133">Transmembrane helix</keyword>
<keyword evidence="1" id="KW-0812">Transmembrane</keyword>
<proteinExistence type="predicted"/>
<evidence type="ECO:0000313" key="3">
    <source>
        <dbReference type="Proteomes" id="UP000706039"/>
    </source>
</evidence>
<sequence length="169" mass="18076">MNAFSARKDYLPDAGNATAIDHALGLQFCRAGMLSLTRLQLALERGDRRRAMEAIDQLHRFDIEVEQLVGRLSGPAPDARMVEIARYLREEKMELAFEKLALASGVSGPGLISRTAAIRDLPHEADATAYAAPLFAEPRGGGDLRGYILRAAAAIAAVGGVAAALFMAL</sequence>
<evidence type="ECO:0000313" key="2">
    <source>
        <dbReference type="EMBL" id="MBY8821864.1"/>
    </source>
</evidence>
<protein>
    <submittedName>
        <fullName evidence="2">Uncharacterized protein</fullName>
    </submittedName>
</protein>
<keyword evidence="1" id="KW-0472">Membrane</keyword>
<organism evidence="2 3">
    <name type="scientific">Sphingomonas colocasiae</name>
    <dbReference type="NCBI Taxonomy" id="1848973"/>
    <lineage>
        <taxon>Bacteria</taxon>
        <taxon>Pseudomonadati</taxon>
        <taxon>Pseudomonadota</taxon>
        <taxon>Alphaproteobacteria</taxon>
        <taxon>Sphingomonadales</taxon>
        <taxon>Sphingomonadaceae</taxon>
        <taxon>Sphingomonas</taxon>
    </lineage>
</organism>
<evidence type="ECO:0000256" key="1">
    <source>
        <dbReference type="SAM" id="Phobius"/>
    </source>
</evidence>
<comment type="caution">
    <text evidence="2">The sequence shown here is derived from an EMBL/GenBank/DDBJ whole genome shotgun (WGS) entry which is preliminary data.</text>
</comment>
<accession>A0ABS7PPB2</accession>